<dbReference type="InterPro" id="IPR007387">
    <property type="entry name" value="TRAP_DctQ"/>
</dbReference>
<name>A0A433X474_9HYPH</name>
<evidence type="ECO:0000256" key="6">
    <source>
        <dbReference type="ARBA" id="ARBA00022989"/>
    </source>
</evidence>
<evidence type="ECO:0000256" key="2">
    <source>
        <dbReference type="ARBA" id="ARBA00022448"/>
    </source>
</evidence>
<comment type="function">
    <text evidence="9">Part of the tripartite ATP-independent periplasmic (TRAP) transport system.</text>
</comment>
<keyword evidence="4 9" id="KW-0997">Cell inner membrane</keyword>
<evidence type="ECO:0000256" key="7">
    <source>
        <dbReference type="ARBA" id="ARBA00023136"/>
    </source>
</evidence>
<feature type="transmembrane region" description="Helical" evidence="9">
    <location>
        <begin position="56"/>
        <end position="74"/>
    </location>
</feature>
<gene>
    <name evidence="11" type="ORF">EMQ25_15890</name>
</gene>
<evidence type="ECO:0000256" key="3">
    <source>
        <dbReference type="ARBA" id="ARBA00022475"/>
    </source>
</evidence>
<comment type="subunit">
    <text evidence="9">The complex comprises the extracytoplasmic solute receptor protein and the two transmembrane proteins.</text>
</comment>
<keyword evidence="3" id="KW-1003">Cell membrane</keyword>
<evidence type="ECO:0000256" key="5">
    <source>
        <dbReference type="ARBA" id="ARBA00022692"/>
    </source>
</evidence>
<protein>
    <recommendedName>
        <fullName evidence="9">TRAP transporter small permease protein</fullName>
    </recommendedName>
</protein>
<dbReference type="InterPro" id="IPR055348">
    <property type="entry name" value="DctQ"/>
</dbReference>
<dbReference type="OrthoDB" id="4964541at2"/>
<dbReference type="PANTHER" id="PTHR35011:SF2">
    <property type="entry name" value="2,3-DIKETO-L-GULONATE TRAP TRANSPORTER SMALL PERMEASE PROTEIN YIAM"/>
    <property type="match status" value="1"/>
</dbReference>
<evidence type="ECO:0000256" key="9">
    <source>
        <dbReference type="RuleBase" id="RU369079"/>
    </source>
</evidence>
<proteinExistence type="inferred from homology"/>
<feature type="transmembrane region" description="Helical" evidence="9">
    <location>
        <begin position="21"/>
        <end position="44"/>
    </location>
</feature>
<dbReference type="Pfam" id="PF04290">
    <property type="entry name" value="DctQ"/>
    <property type="match status" value="1"/>
</dbReference>
<accession>A0A433X474</accession>
<evidence type="ECO:0000259" key="10">
    <source>
        <dbReference type="Pfam" id="PF04290"/>
    </source>
</evidence>
<dbReference type="AlphaFoldDB" id="A0A433X474"/>
<dbReference type="GO" id="GO:0005886">
    <property type="term" value="C:plasma membrane"/>
    <property type="evidence" value="ECO:0007669"/>
    <property type="project" value="UniProtKB-SubCell"/>
</dbReference>
<comment type="caution">
    <text evidence="11">The sequence shown here is derived from an EMBL/GenBank/DDBJ whole genome shotgun (WGS) entry which is preliminary data.</text>
</comment>
<dbReference type="Proteomes" id="UP000281547">
    <property type="component" value="Unassembled WGS sequence"/>
</dbReference>
<sequence length="175" mass="18893">MSLQRLQAGLARLVHWIDTGTLTIAALLLLGIVIIDGLSVLFRYVFSAPFSWSEEVMRYCNIWLSFLGAVSAFVRREHMTVELGLTSGNGIIARVLGVLGLLIIMVVAGYMVIYGVRGATANLGQMSPSAGISMAVPYAAVPVAGLLIIVVSLFFLLSNLRRAERQIADSAPREI</sequence>
<dbReference type="PANTHER" id="PTHR35011">
    <property type="entry name" value="2,3-DIKETO-L-GULONATE TRAP TRANSPORTER SMALL PERMEASE PROTEIN YIAM"/>
    <property type="match status" value="1"/>
</dbReference>
<dbReference type="RefSeq" id="WP_127189591.1">
    <property type="nucleotide sequence ID" value="NZ_RZNJ01000006.1"/>
</dbReference>
<evidence type="ECO:0000256" key="1">
    <source>
        <dbReference type="ARBA" id="ARBA00004429"/>
    </source>
</evidence>
<comment type="similarity">
    <text evidence="8 9">Belongs to the TRAP transporter small permease family.</text>
</comment>
<keyword evidence="5 9" id="KW-0812">Transmembrane</keyword>
<reference evidence="11 12" key="1">
    <citation type="journal article" date="2016" name="Int. J. Syst. Evol. Microbiol.">
        <title>Arsenicitalea aurantiaca gen. nov., sp. nov., a new member of the family Hyphomicrobiaceae, isolated from high-arsenic sediment.</title>
        <authorList>
            <person name="Mu Y."/>
            <person name="Zhou L."/>
            <person name="Zeng X.C."/>
            <person name="Liu L."/>
            <person name="Pan Y."/>
            <person name="Chen X."/>
            <person name="Wang J."/>
            <person name="Li S."/>
            <person name="Li W.J."/>
            <person name="Wang Y."/>
        </authorList>
    </citation>
    <scope>NUCLEOTIDE SEQUENCE [LARGE SCALE GENOMIC DNA]</scope>
    <source>
        <strain evidence="11 12">42-50</strain>
    </source>
</reference>
<keyword evidence="12" id="KW-1185">Reference proteome</keyword>
<comment type="subcellular location">
    <subcellularLocation>
        <location evidence="1 9">Cell inner membrane</location>
        <topology evidence="1 9">Multi-pass membrane protein</topology>
    </subcellularLocation>
</comment>
<feature type="transmembrane region" description="Helical" evidence="9">
    <location>
        <begin position="95"/>
        <end position="116"/>
    </location>
</feature>
<evidence type="ECO:0000256" key="4">
    <source>
        <dbReference type="ARBA" id="ARBA00022519"/>
    </source>
</evidence>
<keyword evidence="2 9" id="KW-0813">Transport</keyword>
<organism evidence="11 12">
    <name type="scientific">Arsenicitalea aurantiaca</name>
    <dbReference type="NCBI Taxonomy" id="1783274"/>
    <lineage>
        <taxon>Bacteria</taxon>
        <taxon>Pseudomonadati</taxon>
        <taxon>Pseudomonadota</taxon>
        <taxon>Alphaproteobacteria</taxon>
        <taxon>Hyphomicrobiales</taxon>
        <taxon>Devosiaceae</taxon>
        <taxon>Arsenicitalea</taxon>
    </lineage>
</organism>
<dbReference type="GO" id="GO:0015740">
    <property type="term" value="P:C4-dicarboxylate transport"/>
    <property type="evidence" value="ECO:0007669"/>
    <property type="project" value="TreeGrafter"/>
</dbReference>
<dbReference type="EMBL" id="RZNJ01000006">
    <property type="protein sequence ID" value="RUT28867.1"/>
    <property type="molecule type" value="Genomic_DNA"/>
</dbReference>
<dbReference type="GO" id="GO:0022857">
    <property type="term" value="F:transmembrane transporter activity"/>
    <property type="evidence" value="ECO:0007669"/>
    <property type="project" value="UniProtKB-UniRule"/>
</dbReference>
<feature type="domain" description="Tripartite ATP-independent periplasmic transporters DctQ component" evidence="10">
    <location>
        <begin position="35"/>
        <end position="161"/>
    </location>
</feature>
<feature type="transmembrane region" description="Helical" evidence="9">
    <location>
        <begin position="136"/>
        <end position="157"/>
    </location>
</feature>
<evidence type="ECO:0000256" key="8">
    <source>
        <dbReference type="ARBA" id="ARBA00038436"/>
    </source>
</evidence>
<keyword evidence="6 9" id="KW-1133">Transmembrane helix</keyword>
<evidence type="ECO:0000313" key="11">
    <source>
        <dbReference type="EMBL" id="RUT28867.1"/>
    </source>
</evidence>
<keyword evidence="7 9" id="KW-0472">Membrane</keyword>
<evidence type="ECO:0000313" key="12">
    <source>
        <dbReference type="Proteomes" id="UP000281547"/>
    </source>
</evidence>